<dbReference type="GO" id="GO:0005249">
    <property type="term" value="F:voltage-gated potassium channel activity"/>
    <property type="evidence" value="ECO:0007669"/>
    <property type="project" value="TreeGrafter"/>
</dbReference>
<evidence type="ECO:0000313" key="2">
    <source>
        <dbReference type="EMBL" id="OLQ03829.1"/>
    </source>
</evidence>
<keyword evidence="3" id="KW-1185">Reference proteome</keyword>
<dbReference type="GO" id="GO:0005886">
    <property type="term" value="C:plasma membrane"/>
    <property type="evidence" value="ECO:0007669"/>
    <property type="project" value="TreeGrafter"/>
</dbReference>
<keyword evidence="2" id="KW-0813">Transport</keyword>
<dbReference type="EMBL" id="LSRX01000225">
    <property type="protein sequence ID" value="OLQ03829.1"/>
    <property type="molecule type" value="Genomic_DNA"/>
</dbReference>
<dbReference type="Pfam" id="PF07885">
    <property type="entry name" value="Ion_trans_2"/>
    <property type="match status" value="1"/>
</dbReference>
<gene>
    <name evidence="2" type="primary">AKT2</name>
    <name evidence="2" type="ORF">AK812_SmicGene13158</name>
</gene>
<reference evidence="2 3" key="1">
    <citation type="submission" date="2016-02" db="EMBL/GenBank/DDBJ databases">
        <title>Genome analysis of coral dinoflagellate symbionts highlights evolutionary adaptations to a symbiotic lifestyle.</title>
        <authorList>
            <person name="Aranda M."/>
            <person name="Li Y."/>
            <person name="Liew Y.J."/>
            <person name="Baumgarten S."/>
            <person name="Simakov O."/>
            <person name="Wilson M."/>
            <person name="Piel J."/>
            <person name="Ashoor H."/>
            <person name="Bougouffa S."/>
            <person name="Bajic V.B."/>
            <person name="Ryu T."/>
            <person name="Ravasi T."/>
            <person name="Bayer T."/>
            <person name="Micklem G."/>
            <person name="Kim H."/>
            <person name="Bhak J."/>
            <person name="Lajeunesse T.C."/>
            <person name="Voolstra C.R."/>
        </authorList>
    </citation>
    <scope>NUCLEOTIDE SEQUENCE [LARGE SCALE GENOMIC DNA]</scope>
    <source>
        <strain evidence="2 3">CCMP2467</strain>
    </source>
</reference>
<sequence>MELTQKAPLCSSGEKGIDLESIEAECRQFCTTYSKKTVRGTIWETKVSAISQQRSWFVLDVMSLFPFDLIGLMIGGSGGNNFAELKSIKARAPSAGGQSGLWAMTLQLVEPEILGSKKEHRFPRWINDIESSDLEFGIESSKSPLRIYVAAFYFCAYTMTSVGYGDIGPKNILERLVCCGIILSAGLCWAYILGEVCGIVADMTSESQEFRKRMYHLNCMMKMQEAFYQHVLQELQGRMTEEGTLLRDMSPQLQSEVSTVLNLTWIQKVTFFSQFLNFLELQETRGVHVVPYKACIADIAKALKASAFAQRESFDNVQVLYILSKGLVALDSRVGYNGAVWGEDFVLSDTSLIRPVAGYALTYIEVLYLTRDALMEVIERRKASCPQLGRIVRQHFGLL</sequence>
<evidence type="ECO:0000313" key="3">
    <source>
        <dbReference type="Proteomes" id="UP000186817"/>
    </source>
</evidence>
<dbReference type="GO" id="GO:0042391">
    <property type="term" value="P:regulation of membrane potential"/>
    <property type="evidence" value="ECO:0007669"/>
    <property type="project" value="TreeGrafter"/>
</dbReference>
<dbReference type="InterPro" id="IPR013099">
    <property type="entry name" value="K_chnl_dom"/>
</dbReference>
<dbReference type="PANTHER" id="PTHR10217:SF435">
    <property type="entry name" value="POTASSIUM VOLTAGE-GATED CHANNEL PROTEIN EAG"/>
    <property type="match status" value="1"/>
</dbReference>
<dbReference type="InterPro" id="IPR050818">
    <property type="entry name" value="KCNH_animal-type"/>
</dbReference>
<dbReference type="SUPFAM" id="SSF81324">
    <property type="entry name" value="Voltage-gated potassium channels"/>
    <property type="match status" value="1"/>
</dbReference>
<keyword evidence="2" id="KW-0406">Ion transport</keyword>
<dbReference type="InterPro" id="IPR018490">
    <property type="entry name" value="cNMP-bd_dom_sf"/>
</dbReference>
<comment type="caution">
    <text evidence="2">The sequence shown here is derived from an EMBL/GenBank/DDBJ whole genome shotgun (WGS) entry which is preliminary data.</text>
</comment>
<accession>A0A1Q9E8T4</accession>
<name>A0A1Q9E8T4_SYMMI</name>
<dbReference type="Gene3D" id="2.60.120.10">
    <property type="entry name" value="Jelly Rolls"/>
    <property type="match status" value="1"/>
</dbReference>
<keyword evidence="2" id="KW-0407">Ion channel</keyword>
<dbReference type="OrthoDB" id="426737at2759"/>
<evidence type="ECO:0000259" key="1">
    <source>
        <dbReference type="Pfam" id="PF07885"/>
    </source>
</evidence>
<protein>
    <submittedName>
        <fullName evidence="2">Potassium channel AKT2/3</fullName>
    </submittedName>
</protein>
<dbReference type="PANTHER" id="PTHR10217">
    <property type="entry name" value="VOLTAGE AND LIGAND GATED POTASSIUM CHANNEL"/>
    <property type="match status" value="1"/>
</dbReference>
<dbReference type="SUPFAM" id="SSF51206">
    <property type="entry name" value="cAMP-binding domain-like"/>
    <property type="match status" value="1"/>
</dbReference>
<organism evidence="2 3">
    <name type="scientific">Symbiodinium microadriaticum</name>
    <name type="common">Dinoflagellate</name>
    <name type="synonym">Zooxanthella microadriatica</name>
    <dbReference type="NCBI Taxonomy" id="2951"/>
    <lineage>
        <taxon>Eukaryota</taxon>
        <taxon>Sar</taxon>
        <taxon>Alveolata</taxon>
        <taxon>Dinophyceae</taxon>
        <taxon>Suessiales</taxon>
        <taxon>Symbiodiniaceae</taxon>
        <taxon>Symbiodinium</taxon>
    </lineage>
</organism>
<proteinExistence type="predicted"/>
<dbReference type="InterPro" id="IPR014710">
    <property type="entry name" value="RmlC-like_jellyroll"/>
</dbReference>
<dbReference type="Proteomes" id="UP000186817">
    <property type="component" value="Unassembled WGS sequence"/>
</dbReference>
<dbReference type="AlphaFoldDB" id="A0A1Q9E8T4"/>
<feature type="domain" description="Potassium channel" evidence="1">
    <location>
        <begin position="148"/>
        <end position="195"/>
    </location>
</feature>
<dbReference type="Gene3D" id="1.10.287.70">
    <property type="match status" value="1"/>
</dbReference>